<feature type="domain" description="Cyclin-D1-binding protein 1-like N-terminal" evidence="2">
    <location>
        <begin position="72"/>
        <end position="236"/>
    </location>
</feature>
<accession>F0XP74</accession>
<organism evidence="4">
    <name type="scientific">Grosmannia clavigera (strain kw1407 / UAMH 11150)</name>
    <name type="common">Blue stain fungus</name>
    <name type="synonym">Graphiocladiella clavigera</name>
    <dbReference type="NCBI Taxonomy" id="655863"/>
    <lineage>
        <taxon>Eukaryota</taxon>
        <taxon>Fungi</taxon>
        <taxon>Dikarya</taxon>
        <taxon>Ascomycota</taxon>
        <taxon>Pezizomycotina</taxon>
        <taxon>Sordariomycetes</taxon>
        <taxon>Sordariomycetidae</taxon>
        <taxon>Ophiostomatales</taxon>
        <taxon>Ophiostomataceae</taxon>
        <taxon>Leptographium</taxon>
    </lineage>
</organism>
<dbReference type="GeneID" id="25980710"/>
<dbReference type="HOGENOM" id="CLU_040328_0_0_1"/>
<dbReference type="InterPro" id="IPR049317">
    <property type="entry name" value="GCIP-like_N"/>
</dbReference>
<feature type="compositionally biased region" description="Acidic residues" evidence="1">
    <location>
        <begin position="234"/>
        <end position="256"/>
    </location>
</feature>
<evidence type="ECO:0000256" key="1">
    <source>
        <dbReference type="SAM" id="MobiDB-lite"/>
    </source>
</evidence>
<dbReference type="Pfam" id="PF13324">
    <property type="entry name" value="GCIP_N"/>
    <property type="match status" value="1"/>
</dbReference>
<protein>
    <recommendedName>
        <fullName evidence="2">Cyclin-D1-binding protein 1-like N-terminal domain-containing protein</fullName>
    </recommendedName>
</protein>
<dbReference type="OrthoDB" id="4088536at2759"/>
<gene>
    <name evidence="3" type="ORF">CMQ_7193</name>
</gene>
<dbReference type="eggNOG" id="ENOG502QZAU">
    <property type="taxonomic scope" value="Eukaryota"/>
</dbReference>
<dbReference type="EMBL" id="GL629801">
    <property type="protein sequence ID" value="EFX00191.1"/>
    <property type="molecule type" value="Genomic_DNA"/>
</dbReference>
<dbReference type="InParanoid" id="F0XP74"/>
<evidence type="ECO:0000313" key="4">
    <source>
        <dbReference type="Proteomes" id="UP000007796"/>
    </source>
</evidence>
<feature type="region of interest" description="Disordered" evidence="1">
    <location>
        <begin position="232"/>
        <end position="268"/>
    </location>
</feature>
<dbReference type="InterPro" id="IPR026907">
    <property type="entry name" value="GCIP-like"/>
</dbReference>
<dbReference type="Proteomes" id="UP000007796">
    <property type="component" value="Unassembled WGS sequence"/>
</dbReference>
<proteinExistence type="predicted"/>
<dbReference type="PANTHER" id="PTHR15492">
    <property type="entry name" value="CYCLIN D1-BINDING PROTEIN 1"/>
    <property type="match status" value="1"/>
</dbReference>
<name>F0XP74_GROCL</name>
<evidence type="ECO:0000259" key="2">
    <source>
        <dbReference type="Pfam" id="PF13324"/>
    </source>
</evidence>
<dbReference type="AlphaFoldDB" id="F0XP74"/>
<keyword evidence="4" id="KW-1185">Reference proteome</keyword>
<evidence type="ECO:0000313" key="3">
    <source>
        <dbReference type="EMBL" id="EFX00191.1"/>
    </source>
</evidence>
<dbReference type="GO" id="GO:0005634">
    <property type="term" value="C:nucleus"/>
    <property type="evidence" value="ECO:0007669"/>
    <property type="project" value="TreeGrafter"/>
</dbReference>
<dbReference type="RefSeq" id="XP_014169673.1">
    <property type="nucleotide sequence ID" value="XM_014314198.1"/>
</dbReference>
<dbReference type="STRING" id="655863.F0XP74"/>
<dbReference type="PANTHER" id="PTHR15492:SF1">
    <property type="entry name" value="CYCLIN-D1-BINDING PROTEIN 1"/>
    <property type="match status" value="1"/>
</dbReference>
<reference evidence="3 4" key="1">
    <citation type="journal article" date="2011" name="Proc. Natl. Acad. Sci. U.S.A.">
        <title>Genome and transcriptome analyses of the mountain pine beetle-fungal symbiont Grosmannia clavigera, a lodgepole pine pathogen.</title>
        <authorList>
            <person name="DiGuistini S."/>
            <person name="Wang Y."/>
            <person name="Liao N.Y."/>
            <person name="Taylor G."/>
            <person name="Tanguay P."/>
            <person name="Feau N."/>
            <person name="Henrissat B."/>
            <person name="Chan S.K."/>
            <person name="Hesse-Orce U."/>
            <person name="Alamouti S.M."/>
            <person name="Tsui C.K.M."/>
            <person name="Docking R.T."/>
            <person name="Levasseur A."/>
            <person name="Haridas S."/>
            <person name="Robertson G."/>
            <person name="Birol I."/>
            <person name="Holt R.A."/>
            <person name="Marra M.A."/>
            <person name="Hamelin R.C."/>
            <person name="Hirst M."/>
            <person name="Jones S.J.M."/>
            <person name="Bohlmann J."/>
            <person name="Breuil C."/>
        </authorList>
    </citation>
    <scope>NUCLEOTIDE SEQUENCE [LARGE SCALE GENOMIC DNA]</scope>
    <source>
        <strain evidence="4">kw1407 / UAMH 11150</strain>
    </source>
</reference>
<sequence length="410" mass="44860">MPPPEGSLSGVDALNGLVENSVLVVQKLNAYVKDIYRQANTQCCGRQSTEIAALSADAWNPPATLNALALAQDAAVLIRAHATKISLLIINEPFTPSAISKVVQEVMGGPVPALSNAAHECYGDRYTYDFQRELALRCQRVLTQVELLLNSIPKDGKVLKTDKKEVATKRGTSSVKTNSAVAERGAFTEIGILWTECDSVVALAKGGVRDRLIQIVGQLAETLKDELEELKEWSEEDADDDDDEDDADDDANDSDDAAGTSDIASDDHHASTQAMLDDLMDAGRHIPTADPEGLRPRLEVTLRKIRMTHLLCTAIVKRRIRSLPTLPTEKPSNIAARLDNAMMVLQELPDRLGELAAAFYDLSASRVDSHMGQCFEDAFVASELLVLSWDGKQDTFSDWTTKFQAEIRKL</sequence>